<dbReference type="AlphaFoldDB" id="A0A1Y1WVT0"/>
<dbReference type="EMBL" id="MCFG01000239">
    <property type="protein sequence ID" value="ORX77671.1"/>
    <property type="molecule type" value="Genomic_DNA"/>
</dbReference>
<proteinExistence type="predicted"/>
<reference evidence="1 2" key="2">
    <citation type="submission" date="2016-08" db="EMBL/GenBank/DDBJ databases">
        <title>Pervasive Adenine N6-methylation of Active Genes in Fungi.</title>
        <authorList>
            <consortium name="DOE Joint Genome Institute"/>
            <person name="Mondo S.J."/>
            <person name="Dannebaum R.O."/>
            <person name="Kuo R.C."/>
            <person name="Labutti K."/>
            <person name="Haridas S."/>
            <person name="Kuo A."/>
            <person name="Salamov A."/>
            <person name="Ahrendt S.R."/>
            <person name="Lipzen A."/>
            <person name="Sullivan W."/>
            <person name="Andreopoulos W.B."/>
            <person name="Clum A."/>
            <person name="Lindquist E."/>
            <person name="Daum C."/>
            <person name="Ramamoorthy G.K."/>
            <person name="Gryganskyi A."/>
            <person name="Culley D."/>
            <person name="Magnuson J.K."/>
            <person name="James T.Y."/>
            <person name="O'Malley M.A."/>
            <person name="Stajich J.E."/>
            <person name="Spatafora J.W."/>
            <person name="Visel A."/>
            <person name="Grigoriev I.V."/>
        </authorList>
    </citation>
    <scope>NUCLEOTIDE SEQUENCE [LARGE SCALE GENOMIC DNA]</scope>
    <source>
        <strain evidence="1 2">S4</strain>
    </source>
</reference>
<protein>
    <submittedName>
        <fullName evidence="1">Uncharacterized protein</fullName>
    </submittedName>
</protein>
<comment type="caution">
    <text evidence="1">The sequence shown here is derived from an EMBL/GenBank/DDBJ whole genome shotgun (WGS) entry which is preliminary data.</text>
</comment>
<reference evidence="1 2" key="1">
    <citation type="submission" date="2016-08" db="EMBL/GenBank/DDBJ databases">
        <title>A Parts List for Fungal Cellulosomes Revealed by Comparative Genomics.</title>
        <authorList>
            <consortium name="DOE Joint Genome Institute"/>
            <person name="Haitjema C.H."/>
            <person name="Gilmore S.P."/>
            <person name="Henske J.K."/>
            <person name="Solomon K.V."/>
            <person name="De Groot R."/>
            <person name="Kuo A."/>
            <person name="Mondo S.J."/>
            <person name="Salamov A.A."/>
            <person name="Labutti K."/>
            <person name="Zhao Z."/>
            <person name="Chiniquy J."/>
            <person name="Barry K."/>
            <person name="Brewer H.M."/>
            <person name="Purvine S.O."/>
            <person name="Wright A.T."/>
            <person name="Boxma B."/>
            <person name="Van Alen T."/>
            <person name="Hackstein J.H."/>
            <person name="Baker S.E."/>
            <person name="Grigoriev I.V."/>
            <person name="O'Malley M.A."/>
        </authorList>
    </citation>
    <scope>NUCLEOTIDE SEQUENCE [LARGE SCALE GENOMIC DNA]</scope>
    <source>
        <strain evidence="1 2">S4</strain>
    </source>
</reference>
<sequence length="128" mass="15460">MDEYLFTFIVKNTKFILDELIIKLFNTKLIYNDKIDFDINNTYNEKINITSELLNKKNIEKYCIENVFNINSEYIPLNYYYININNLYDLYFLLTLTKLNDISSNAVYNFSIPEEILKKYANIIRLYN</sequence>
<evidence type="ECO:0000313" key="2">
    <source>
        <dbReference type="Proteomes" id="UP000193944"/>
    </source>
</evidence>
<accession>A0A1Y1WVT0</accession>
<name>A0A1Y1WVT0_9FUNG</name>
<evidence type="ECO:0000313" key="1">
    <source>
        <dbReference type="EMBL" id="ORX77671.1"/>
    </source>
</evidence>
<dbReference type="Proteomes" id="UP000193944">
    <property type="component" value="Unassembled WGS sequence"/>
</dbReference>
<keyword evidence="2" id="KW-1185">Reference proteome</keyword>
<organism evidence="1 2">
    <name type="scientific">Anaeromyces robustus</name>
    <dbReference type="NCBI Taxonomy" id="1754192"/>
    <lineage>
        <taxon>Eukaryota</taxon>
        <taxon>Fungi</taxon>
        <taxon>Fungi incertae sedis</taxon>
        <taxon>Chytridiomycota</taxon>
        <taxon>Chytridiomycota incertae sedis</taxon>
        <taxon>Neocallimastigomycetes</taxon>
        <taxon>Neocallimastigales</taxon>
        <taxon>Neocallimastigaceae</taxon>
        <taxon>Anaeromyces</taxon>
    </lineage>
</organism>
<gene>
    <name evidence="1" type="ORF">BCR32DRAFT_282993</name>
</gene>